<evidence type="ECO:0000313" key="1">
    <source>
        <dbReference type="EMBL" id="KAG2377474.1"/>
    </source>
</evidence>
<keyword evidence="2" id="KW-1185">Reference proteome</keyword>
<evidence type="ECO:0000313" key="2">
    <source>
        <dbReference type="Proteomes" id="UP000816034"/>
    </source>
</evidence>
<dbReference type="EMBL" id="PYSW02000038">
    <property type="protein sequence ID" value="KAG2377474.1"/>
    <property type="molecule type" value="Genomic_DNA"/>
</dbReference>
<sequence length="561" mass="65211">MQRLKRTQCDHSEQKPMHANHGVVEERIKISKCHKRNRLLKNLFYRSIDCKFMGGAARRENPYTVGKKVDLIPITSIEDEKKLLKRCASLGFTRNGHHLIAYTLEDDIAQDSTNASFEHQMLDSTKKRLFLVFFQFDVHKRLKLDVMFQLVTNNVTEILFKKNRHVLPQEMQNHGTNNATNTNFPTVDSNGQLLSNPDYKTIVKNKNISLDDYIPKFMVNDIHFHVTESIEEDVFFVYQYCTTVAEKIFLLSIFPNILNISEGNIYSVTIRYSSSTDINTSIFNPMFHVVNYWTEDEDGSVNMLSSQHHDATRHYYSFCTSHSKFSTNKQQSYLIALPTSNTIELFLLKPTAIHSKFQVHDPFERDILEDHQDSCIHKGLSDNVSFEYVPLLKRSDLLQTSFTHASQFYHFHVEEFLMSTLEKGEKITDYGFKIIKCQDSTNCLFFVVVVDVISITQDYAERRVVYHCCIKFTNQSERCIPTLKIIHQQSTLIDPKFSTFQFAQTLCVMYLKMEPLRQTNFQTHTNENLFTTGQSSKAIPHPLLPLCIVNNNPKYTSPQHR</sequence>
<gene>
    <name evidence="1" type="ORF">C9374_009385</name>
</gene>
<name>A0AA88KK44_NAELO</name>
<reference evidence="1 2" key="1">
    <citation type="journal article" date="2018" name="BMC Genomics">
        <title>The genome of Naegleria lovaniensis, the basis for a comparative approach to unravel pathogenicity factors of the human pathogenic amoeba N. fowleri.</title>
        <authorList>
            <person name="Liechti N."/>
            <person name="Schurch N."/>
            <person name="Bruggmann R."/>
            <person name="Wittwer M."/>
        </authorList>
    </citation>
    <scope>NUCLEOTIDE SEQUENCE [LARGE SCALE GENOMIC DNA]</scope>
    <source>
        <strain evidence="1 2">ATCC 30569</strain>
    </source>
</reference>
<dbReference type="AlphaFoldDB" id="A0AA88KK44"/>
<dbReference type="GeneID" id="68101839"/>
<dbReference type="Proteomes" id="UP000816034">
    <property type="component" value="Unassembled WGS sequence"/>
</dbReference>
<organism evidence="1 2">
    <name type="scientific">Naegleria lovaniensis</name>
    <name type="common">Amoeba</name>
    <dbReference type="NCBI Taxonomy" id="51637"/>
    <lineage>
        <taxon>Eukaryota</taxon>
        <taxon>Discoba</taxon>
        <taxon>Heterolobosea</taxon>
        <taxon>Tetramitia</taxon>
        <taxon>Eutetramitia</taxon>
        <taxon>Vahlkampfiidae</taxon>
        <taxon>Naegleria</taxon>
    </lineage>
</organism>
<comment type="caution">
    <text evidence="1">The sequence shown here is derived from an EMBL/GenBank/DDBJ whole genome shotgun (WGS) entry which is preliminary data.</text>
</comment>
<accession>A0AA88KK44</accession>
<dbReference type="RefSeq" id="XP_044544736.1">
    <property type="nucleotide sequence ID" value="XM_044699566.1"/>
</dbReference>
<proteinExistence type="predicted"/>
<protein>
    <submittedName>
        <fullName evidence="1">Uncharacterized protein</fullName>
    </submittedName>
</protein>